<evidence type="ECO:0000313" key="13">
    <source>
        <dbReference type="Proteomes" id="UP000559864"/>
    </source>
</evidence>
<dbReference type="InterPro" id="IPR019931">
    <property type="entry name" value="LPXTG_anchor"/>
</dbReference>
<keyword evidence="9" id="KW-0812">Transmembrane</keyword>
<organism evidence="12 13">
    <name type="scientific">Listeria cossartiae subsp. cayugensis</name>
    <dbReference type="NCBI Taxonomy" id="2713505"/>
    <lineage>
        <taxon>Bacteria</taxon>
        <taxon>Bacillati</taxon>
        <taxon>Bacillota</taxon>
        <taxon>Bacilli</taxon>
        <taxon>Bacillales</taxon>
        <taxon>Listeriaceae</taxon>
        <taxon>Listeria</taxon>
        <taxon>Listeria cossartiae</taxon>
    </lineage>
</organism>
<keyword evidence="4" id="KW-0433">Leucine-rich repeat</keyword>
<evidence type="ECO:0000256" key="1">
    <source>
        <dbReference type="ARBA" id="ARBA00004168"/>
    </source>
</evidence>
<feature type="chain" id="PRO_5030910212" evidence="10">
    <location>
        <begin position="29"/>
        <end position="577"/>
    </location>
</feature>
<dbReference type="EMBL" id="JAARZC010000001">
    <property type="protein sequence ID" value="MBC2248730.1"/>
    <property type="molecule type" value="Genomic_DNA"/>
</dbReference>
<keyword evidence="6" id="KW-0677">Repeat</keyword>
<feature type="compositionally biased region" description="Pro residues" evidence="8">
    <location>
        <begin position="507"/>
        <end position="522"/>
    </location>
</feature>
<evidence type="ECO:0000256" key="5">
    <source>
        <dbReference type="ARBA" id="ARBA00022729"/>
    </source>
</evidence>
<dbReference type="Pfam" id="PF18981">
    <property type="entry name" value="InlK_D3"/>
    <property type="match status" value="2"/>
</dbReference>
<comment type="caution">
    <text evidence="12">The sequence shown here is derived from an EMBL/GenBank/DDBJ whole genome shotgun (WGS) entry which is preliminary data.</text>
</comment>
<evidence type="ECO:0000313" key="12">
    <source>
        <dbReference type="EMBL" id="MBC2248730.1"/>
    </source>
</evidence>
<dbReference type="PANTHER" id="PTHR46652:SF3">
    <property type="entry name" value="LEUCINE-RICH REPEAT-CONTAINING PROTEIN 9"/>
    <property type="match status" value="1"/>
</dbReference>
<dbReference type="InterPro" id="IPR032675">
    <property type="entry name" value="LRR_dom_sf"/>
</dbReference>
<dbReference type="InterPro" id="IPR035986">
    <property type="entry name" value="PKD_dom_sf"/>
</dbReference>
<dbReference type="Gene3D" id="3.80.10.10">
    <property type="entry name" value="Ribonuclease Inhibitor"/>
    <property type="match status" value="1"/>
</dbReference>
<keyword evidence="3" id="KW-0964">Secreted</keyword>
<dbReference type="NCBIfam" id="NF033932">
    <property type="entry name" value="LapB_rpt_80"/>
    <property type="match status" value="2"/>
</dbReference>
<dbReference type="Pfam" id="PF22122">
    <property type="entry name" value="InlK_D2"/>
    <property type="match status" value="1"/>
</dbReference>
<dbReference type="SUPFAM" id="SSF52058">
    <property type="entry name" value="L domain-like"/>
    <property type="match status" value="1"/>
</dbReference>
<dbReference type="Proteomes" id="UP000559864">
    <property type="component" value="Unassembled WGS sequence"/>
</dbReference>
<dbReference type="Pfam" id="PF00746">
    <property type="entry name" value="Gram_pos_anchor"/>
    <property type="match status" value="1"/>
</dbReference>
<evidence type="ECO:0000256" key="6">
    <source>
        <dbReference type="ARBA" id="ARBA00022737"/>
    </source>
</evidence>
<dbReference type="NCBIfam" id="TIGR01167">
    <property type="entry name" value="LPXTG_anchor"/>
    <property type="match status" value="1"/>
</dbReference>
<dbReference type="Gene3D" id="2.60.40.10">
    <property type="entry name" value="Immunoglobulins"/>
    <property type="match status" value="2"/>
</dbReference>
<dbReference type="InterPro" id="IPR050836">
    <property type="entry name" value="SDS22/Internalin_LRR"/>
</dbReference>
<dbReference type="Gene3D" id="2.60.40.3890">
    <property type="match status" value="1"/>
</dbReference>
<keyword evidence="5 10" id="KW-0732">Signal</keyword>
<name>A0A7X0ZA94_9LIST</name>
<gene>
    <name evidence="12" type="ORF">HCB49_01780</name>
</gene>
<comment type="subcellular location">
    <subcellularLocation>
        <location evidence="1">Secreted</location>
        <location evidence="1">Cell wall</location>
        <topology evidence="1">Peptidoglycan-anchor</topology>
    </subcellularLocation>
</comment>
<dbReference type="InterPro" id="IPR013783">
    <property type="entry name" value="Ig-like_fold"/>
</dbReference>
<keyword evidence="9" id="KW-1133">Transmembrane helix</keyword>
<evidence type="ECO:0000256" key="4">
    <source>
        <dbReference type="ARBA" id="ARBA00022614"/>
    </source>
</evidence>
<evidence type="ECO:0000259" key="11">
    <source>
        <dbReference type="PROSITE" id="PS50847"/>
    </source>
</evidence>
<evidence type="ECO:0000256" key="9">
    <source>
        <dbReference type="SAM" id="Phobius"/>
    </source>
</evidence>
<dbReference type="InterPro" id="IPR054360">
    <property type="entry name" value="InlK_D2"/>
</dbReference>
<evidence type="ECO:0000256" key="8">
    <source>
        <dbReference type="SAM" id="MobiDB-lite"/>
    </source>
</evidence>
<keyword evidence="2" id="KW-0134">Cell wall</keyword>
<dbReference type="SUPFAM" id="SSF49299">
    <property type="entry name" value="PKD domain"/>
    <property type="match status" value="1"/>
</dbReference>
<feature type="region of interest" description="Disordered" evidence="8">
    <location>
        <begin position="503"/>
        <end position="531"/>
    </location>
</feature>
<dbReference type="PANTHER" id="PTHR46652">
    <property type="entry name" value="LEUCINE-RICH REPEAT AND IQ DOMAIN-CONTAINING PROTEIN 1-RELATED"/>
    <property type="match status" value="1"/>
</dbReference>
<protein>
    <submittedName>
        <fullName evidence="12">Leucine-rich repeat domain-containing protein</fullName>
    </submittedName>
</protein>
<feature type="signal peptide" evidence="10">
    <location>
        <begin position="1"/>
        <end position="28"/>
    </location>
</feature>
<keyword evidence="9" id="KW-0472">Membrane</keyword>
<evidence type="ECO:0000256" key="2">
    <source>
        <dbReference type="ARBA" id="ARBA00022512"/>
    </source>
</evidence>
<accession>A0A7X0ZA94</accession>
<evidence type="ECO:0000256" key="10">
    <source>
        <dbReference type="SAM" id="SignalP"/>
    </source>
</evidence>
<evidence type="ECO:0000256" key="3">
    <source>
        <dbReference type="ARBA" id="ARBA00022525"/>
    </source>
</evidence>
<keyword evidence="7" id="KW-0572">Peptidoglycan-anchor</keyword>
<dbReference type="InterPro" id="IPR044056">
    <property type="entry name" value="InlI_Ig-like"/>
</dbReference>
<evidence type="ECO:0000256" key="7">
    <source>
        <dbReference type="ARBA" id="ARBA00023088"/>
    </source>
</evidence>
<feature type="domain" description="Gram-positive cocci surface proteins LPxTG" evidence="11">
    <location>
        <begin position="545"/>
        <end position="577"/>
    </location>
</feature>
<dbReference type="PROSITE" id="PS50847">
    <property type="entry name" value="GRAM_POS_ANCHORING"/>
    <property type="match status" value="1"/>
</dbReference>
<dbReference type="RefSeq" id="WP_185603929.1">
    <property type="nucleotide sequence ID" value="NZ_JAARZC010000001.1"/>
</dbReference>
<sequence>MRKIGLKIGLCILLIAPLTIPISTHTFADETIDAKAAQDIVNIPDPVLKSYLNGLLGQASTSDITEAQMDTITNVDISNASLTNLTGLDYAHNLSVLRLSNTGVTDYSIVANIPSLTNLSISGNNLTDSSLPDLNGLVNVTNLNLSPGKLDNNSLTKINKLPSLTFLNLDSNFAITNVMPLKSIPNLTTLFIQFCGVNDFRGIDTFPKLTNLSAYGQNVGRSVPIESTIKSSALNYDEANQTLFVPFDLMIGRGVNFDGVAFPFTTSSSGSSTIFALNDEQINGARLSIDNTGITVSGVTKAYFDSIETMYYNALYNNPAGSYATPPNFSSYSVSGGTYRQSFNVDHTLTITNDSAISYTEKTTVTEAQFLQDIQAETDDGTPVTSDFDSVVDLNTPGVYTVTLNAENAAGLKATPKQVTVTILEKPIITADKTITYSKGTTKTAEQFLQDISATTSDGSKVTSDFDSVVDLTKVGTYTVTLRAVSADGVEADPVTVTVTVVAGDEPPTPPGPNPTPDPDNPNAPNENGQSVISENSAEQANATLPYTGDEGSATTVLIGIILAGIAISFFRKRKHS</sequence>
<proteinExistence type="predicted"/>
<reference evidence="12 13" key="1">
    <citation type="submission" date="2020-03" db="EMBL/GenBank/DDBJ databases">
        <title>Soil Listeria distribution.</title>
        <authorList>
            <person name="Liao J."/>
            <person name="Wiedmann M."/>
        </authorList>
    </citation>
    <scope>NUCLEOTIDE SEQUENCE [LARGE SCALE GENOMIC DNA]</scope>
    <source>
        <strain evidence="12 13">FSL L7-0123</strain>
    </source>
</reference>
<feature type="transmembrane region" description="Helical" evidence="9">
    <location>
        <begin position="552"/>
        <end position="571"/>
    </location>
</feature>
<dbReference type="AlphaFoldDB" id="A0A7X0ZA94"/>